<dbReference type="InterPro" id="IPR036736">
    <property type="entry name" value="ACP-like_sf"/>
</dbReference>
<proteinExistence type="predicted"/>
<comment type="cofactor">
    <cofactor evidence="1">
        <name>pantetheine 4'-phosphate</name>
        <dbReference type="ChEBI" id="CHEBI:47942"/>
    </cofactor>
</comment>
<dbReference type="Pfam" id="PF00550">
    <property type="entry name" value="PP-binding"/>
    <property type="match status" value="1"/>
</dbReference>
<dbReference type="Gene3D" id="2.30.38.10">
    <property type="entry name" value="Luciferase, Domain 3"/>
    <property type="match status" value="1"/>
</dbReference>
<dbReference type="eggNOG" id="COG1020">
    <property type="taxonomic scope" value="Bacteria"/>
</dbReference>
<dbReference type="PANTHER" id="PTHR45527:SF1">
    <property type="entry name" value="FATTY ACID SYNTHASE"/>
    <property type="match status" value="1"/>
</dbReference>
<protein>
    <submittedName>
        <fullName evidence="5">Aspartate racemase</fullName>
        <ecNumber evidence="5">5.1.1.13</ecNumber>
    </submittedName>
</protein>
<dbReference type="GO" id="GO:0031177">
    <property type="term" value="F:phosphopantetheine binding"/>
    <property type="evidence" value="ECO:0007669"/>
    <property type="project" value="TreeGrafter"/>
</dbReference>
<dbReference type="CDD" id="cd05930">
    <property type="entry name" value="A_NRPS"/>
    <property type="match status" value="1"/>
</dbReference>
<dbReference type="GO" id="GO:0005737">
    <property type="term" value="C:cytoplasm"/>
    <property type="evidence" value="ECO:0007669"/>
    <property type="project" value="TreeGrafter"/>
</dbReference>
<dbReference type="SUPFAM" id="SSF47336">
    <property type="entry name" value="ACP-like"/>
    <property type="match status" value="1"/>
</dbReference>
<dbReference type="RefSeq" id="WP_013797036.1">
    <property type="nucleotide sequence ID" value="NC_015559.1"/>
</dbReference>
<dbReference type="Proteomes" id="UP000009230">
    <property type="component" value="Chromosome"/>
</dbReference>
<dbReference type="InterPro" id="IPR029058">
    <property type="entry name" value="AB_hydrolase_fold"/>
</dbReference>
<dbReference type="Gene3D" id="3.40.50.1820">
    <property type="entry name" value="alpha/beta hydrolase"/>
    <property type="match status" value="1"/>
</dbReference>
<keyword evidence="6" id="KW-1185">Reference proteome</keyword>
<dbReference type="HOGENOM" id="CLU_238250_0_0_6"/>
<evidence type="ECO:0000313" key="5">
    <source>
        <dbReference type="EMBL" id="AEF55564.1"/>
    </source>
</evidence>
<dbReference type="InterPro" id="IPR006162">
    <property type="entry name" value="Ppantetheine_attach_site"/>
</dbReference>
<evidence type="ECO:0000256" key="3">
    <source>
        <dbReference type="ARBA" id="ARBA00022553"/>
    </source>
</evidence>
<keyword evidence="5" id="KW-0413">Isomerase</keyword>
<dbReference type="EMBL" id="CP002771">
    <property type="protein sequence ID" value="AEF55564.1"/>
    <property type="molecule type" value="Genomic_DNA"/>
</dbReference>
<dbReference type="SUPFAM" id="SSF52777">
    <property type="entry name" value="CoA-dependent acyltransferases"/>
    <property type="match status" value="4"/>
</dbReference>
<dbReference type="Gene3D" id="3.30.559.30">
    <property type="entry name" value="Nonribosomal peptide synthetase, condensation domain"/>
    <property type="match status" value="2"/>
</dbReference>
<dbReference type="Gene3D" id="3.30.559.10">
    <property type="entry name" value="Chloramphenicol acetyltransferase-like domain"/>
    <property type="match status" value="2"/>
</dbReference>
<organism evidence="5 6">
    <name type="scientific">Marinomonas posidonica (strain CECT 7376 / NCIMB 14433 / IVIA-Po-181)</name>
    <dbReference type="NCBI Taxonomy" id="491952"/>
    <lineage>
        <taxon>Bacteria</taxon>
        <taxon>Pseudomonadati</taxon>
        <taxon>Pseudomonadota</taxon>
        <taxon>Gammaproteobacteria</taxon>
        <taxon>Oceanospirillales</taxon>
        <taxon>Oceanospirillaceae</taxon>
        <taxon>Marinomonas</taxon>
    </lineage>
</organism>
<dbReference type="GO" id="GO:0044550">
    <property type="term" value="P:secondary metabolite biosynthetic process"/>
    <property type="evidence" value="ECO:0007669"/>
    <property type="project" value="TreeGrafter"/>
</dbReference>
<dbReference type="STRING" id="491952.Mar181_2533"/>
<dbReference type="InterPro" id="IPR023213">
    <property type="entry name" value="CAT-like_dom_sf"/>
</dbReference>
<dbReference type="Gene3D" id="3.40.50.980">
    <property type="match status" value="2"/>
</dbReference>
<dbReference type="GO" id="GO:0043041">
    <property type="term" value="P:amino acid activation for nonribosomal peptide biosynthetic process"/>
    <property type="evidence" value="ECO:0007669"/>
    <property type="project" value="TreeGrafter"/>
</dbReference>
<dbReference type="PROSITE" id="PS50075">
    <property type="entry name" value="CARRIER"/>
    <property type="match status" value="1"/>
</dbReference>
<dbReference type="KEGG" id="mpc:Mar181_2533"/>
<dbReference type="NCBIfam" id="TIGR01733">
    <property type="entry name" value="AA-adenyl-dom"/>
    <property type="match status" value="1"/>
</dbReference>
<accession>F6CXE8</accession>
<name>F6CXE8_MARPP</name>
<dbReference type="GO" id="GO:0047689">
    <property type="term" value="F:aspartate racemase activity"/>
    <property type="evidence" value="ECO:0007669"/>
    <property type="project" value="UniProtKB-EC"/>
</dbReference>
<evidence type="ECO:0000259" key="4">
    <source>
        <dbReference type="PROSITE" id="PS50075"/>
    </source>
</evidence>
<sequence length="1794" mass="201752">MNIAQKQLLLKRLAKSRGLEVSTHIEDPSSNIPPLENTLSVPLSHAQERMWFLHQLDPSSSAYNVCVLWHLKGPLDYKALKESAVRITMQHSIFRTLYYTNDEGNSRQKIVSSLPPEWHTQDLRKYEKKEQNEKLNAIAQKASTDPFDLTQKSGLRLILATLDDDYHVLVMIGQHISWDGPSFGIFSNELARGYNLYLKNDTSNQSSTPLQYVDFADWHRKQWQTDTEKRETALAFWQKELSPLPEKLDFPTDFVRTAGNDESGGWCSTDLDKTTTASLQKLCAEEQVTPFEILITTIAILITRLARASEITIGTVASHRNMPELNDVIGNFGNVVPIRLKVSPSFSFRQQLQQCAKVCRVAFSNSDIPFEHLLERLDITRGESSNPLLDTMVTFLAHGMNPPEMDGLNVEWRKHFNGTTQTDLSFDALLQNDCLQIQATWRKSLFHANTIPKHLQRLANLLGTFANAPDQIIAAESLLLKEEYSQLVDSWGHRPALSKKAPTVIDWFENIVNEKPKDIAVYQTRALKKHDKKDATQPEEKLDFETLNARANALARWLIKQNIGPEKQIAICLPREKEWFVAMLAILKAGASFIPIDPNYPSDYIDRVVRLAEPYFIFINKQASTESSLTGAITQQSGKLVDLHTAETAAMEGGLSNTNVSDNDRLEKLLPEHPVYTVFTSGSSGQPKGVVIPHSALANLLSSHKKDLYEAAIKRTGRSTLRIGHAWSLAFDASWQPNLWMFEGHELHLFDTDVMQDPIALAQEIIQRKLDFIELTPGMLDEVLPWLESGVTLPSGEYLAGHIPALLGFGGEAVKAQLWQKMIDLEQTTGFNLYGPTETTVDSMIARAEANKSPSIGMPIWGAHAYVLDKCMQLAPPGIPGELAISGEGLARGYLGRGDLTASHFVANPYGLPSSRLYRTGDRVRWLRDGMMEYIGRIDEQIKIRGFRVEPLEVEASVERIIQLPCAIVVKNHNNKVQLLCFYELGNQADEADISRSLKNKCAHSLPDHLMPKHFMGVEKLPRLPNGKINRRSLPDITLSDSNIGREPSTELEHTLCALFADVLGLKKIEIDDSFFELGGDSISVIRLVSLARRENILLSARQVFTARSVAKIALELEQSGTANTTKPKTPDQASNNKNCKANQLARQMGLPLHSLLPVLLATAGVGTGLIATNKQGNVNLKIQQTKCLSTQNDQALSIMLSKLGTELTHSKQLSAQIRGWCWQIAHSESAINLEDQAVIHTINHQQKHDLEFRFLHTFATADAAETELNQQVSTDTNNALVSVFAYHLQEDPEQKLRFAVFTESSKISDSALNKLLAEYRRVIQLLSTASDLEASLTDLLPANSSTKITTPLQRKMVLNCDDENDPWTIQLELTLTSSLDPKHVETTLKRNTHHLLNKHDVLRSGYFNNGEQTFIAENLQPDWQYEDWSHLAKADQNKQINEFREKWESYRFTLHQPPLIRFMLIRLTDDHLTDDHLTDNEWLLFINSHHLLLDGWSTPRLLHELLNNADDIDTQVTPTLAWADYLSWLQEQDKSQSWLYWNRELDSIKTPSVIAPERKSRTPTQDISEVLSSSKNTSLIATANRINTPQAALFQLAWARTISTSLAQKDVVFGLFDSGRALNLDGIESLIGMLVQIVPIRINTADQTPISEQLKELQTKKFEWQSLAPIHLDHLAATEKHGEVFDTLLVIENALEGDVEITRASPNAKQQTTTVANITNQRWRDSIAQSLGLFVYPGKELTLRLCYDPIALSHQFAQEILLSFKTHLSDITQEINAETTSKDESTTPQMTTP</sequence>
<dbReference type="InterPro" id="IPR010071">
    <property type="entry name" value="AA_adenyl_dom"/>
</dbReference>
<feature type="domain" description="Carrier" evidence="4">
    <location>
        <begin position="1047"/>
        <end position="1121"/>
    </location>
</feature>
<dbReference type="EC" id="5.1.1.13" evidence="5"/>
<dbReference type="Gene3D" id="3.30.300.30">
    <property type="match status" value="1"/>
</dbReference>
<evidence type="ECO:0000313" key="6">
    <source>
        <dbReference type="Proteomes" id="UP000009230"/>
    </source>
</evidence>
<dbReference type="InterPro" id="IPR009081">
    <property type="entry name" value="PP-bd_ACP"/>
</dbReference>
<reference evidence="5 6" key="1">
    <citation type="journal article" date="2012" name="Stand. Genomic Sci.">
        <title>Complete genome sequence of Marinomonas posidonica type strain (IVIA-Po-181(T)).</title>
        <authorList>
            <person name="Lucas-Elio P."/>
            <person name="Goodwin L."/>
            <person name="Woyke T."/>
            <person name="Pitluck S."/>
            <person name="Nolan M."/>
            <person name="Kyrpides N.C."/>
            <person name="Detter J.C."/>
            <person name="Copeland A."/>
            <person name="Lu M."/>
            <person name="Bruce D."/>
            <person name="Detter C."/>
            <person name="Tapia R."/>
            <person name="Han S."/>
            <person name="Land M.L."/>
            <person name="Ivanova N."/>
            <person name="Mikhailova N."/>
            <person name="Johnston A.W."/>
            <person name="Sanchez-Amat A."/>
        </authorList>
    </citation>
    <scope>NUCLEOTIDE SEQUENCE [LARGE SCALE GENOMIC DNA]</scope>
    <source>
        <strain evidence="6">CECT 7376 / NCIMB 14433 / IVIA-Po-181</strain>
    </source>
</reference>
<evidence type="ECO:0000256" key="2">
    <source>
        <dbReference type="ARBA" id="ARBA00022450"/>
    </source>
</evidence>
<keyword evidence="3" id="KW-0597">Phosphoprotein</keyword>
<dbReference type="InterPro" id="IPR001242">
    <property type="entry name" value="Condensation_dom"/>
</dbReference>
<gene>
    <name evidence="5" type="ordered locus">Mar181_2533</name>
</gene>
<dbReference type="PROSITE" id="PS00012">
    <property type="entry name" value="PHOSPHOPANTETHEINE"/>
    <property type="match status" value="1"/>
</dbReference>
<dbReference type="Pfam" id="PF00668">
    <property type="entry name" value="Condensation"/>
    <property type="match status" value="2"/>
</dbReference>
<dbReference type="SUPFAM" id="SSF56801">
    <property type="entry name" value="Acetyl-CoA synthetase-like"/>
    <property type="match status" value="1"/>
</dbReference>
<dbReference type="PANTHER" id="PTHR45527">
    <property type="entry name" value="NONRIBOSOMAL PEPTIDE SYNTHETASE"/>
    <property type="match status" value="1"/>
</dbReference>
<dbReference type="FunFam" id="1.10.1200.10:FF:000005">
    <property type="entry name" value="Nonribosomal peptide synthetase 1"/>
    <property type="match status" value="1"/>
</dbReference>
<keyword evidence="2" id="KW-0596">Phosphopantetheine</keyword>
<evidence type="ECO:0000256" key="1">
    <source>
        <dbReference type="ARBA" id="ARBA00001957"/>
    </source>
</evidence>
<dbReference type="Pfam" id="PF00501">
    <property type="entry name" value="AMP-binding"/>
    <property type="match status" value="1"/>
</dbReference>
<dbReference type="InterPro" id="IPR045851">
    <property type="entry name" value="AMP-bd_C_sf"/>
</dbReference>
<dbReference type="CDD" id="cd19531">
    <property type="entry name" value="LCL_NRPS-like"/>
    <property type="match status" value="1"/>
</dbReference>
<dbReference type="InterPro" id="IPR000873">
    <property type="entry name" value="AMP-dep_synth/lig_dom"/>
</dbReference>